<keyword evidence="5" id="KW-0998">Cell outer membrane</keyword>
<dbReference type="CDD" id="cd08977">
    <property type="entry name" value="SusD"/>
    <property type="match status" value="1"/>
</dbReference>
<evidence type="ECO:0000259" key="6">
    <source>
        <dbReference type="Pfam" id="PF07980"/>
    </source>
</evidence>
<keyword evidence="4" id="KW-0472">Membrane</keyword>
<dbReference type="Gene3D" id="1.25.40.390">
    <property type="match status" value="1"/>
</dbReference>
<protein>
    <submittedName>
        <fullName evidence="8">RagB/SusD family nutrient uptake outer membrane protein</fullName>
    </submittedName>
</protein>
<keyword evidence="9" id="KW-1185">Reference proteome</keyword>
<evidence type="ECO:0000256" key="4">
    <source>
        <dbReference type="ARBA" id="ARBA00023136"/>
    </source>
</evidence>
<comment type="similarity">
    <text evidence="2">Belongs to the SusD family.</text>
</comment>
<dbReference type="EMBL" id="CP032157">
    <property type="protein sequence ID" value="AXY74164.1"/>
    <property type="molecule type" value="Genomic_DNA"/>
</dbReference>
<sequence>MKRKLTYILITLSTIGTFSSCKRVIDLTPESAISAANALTNADAAQAAIIGCYDGLQSLPRTFLIWGEGRTDVYGPSDLSVVEQLQLINGNVNSNNSLCAWGDAYTTINRVNNVLKYVPNIPAFATKESILGEAYFIRALLYFYLVRTFEHIPLITEPYYSTSQDYFPKQADPAAVYAQVLSDLLAAETRVPDTYSLLIDTKGRATKGAVRAALADYYMWKKQYQQALDISAKIITGSPANYTLVPGASYSNIFLTKNTTESIFELQFSNGTNENGNTLIGFFLPVGQTSPTAYPGGNWLVAPSQKLKDAFEPGDLRKNGTYLNTGSPATPWRDVNKDYGAKYVGTVTGSQRFNDCNYILYRLADIILLRAEAYNELTQTGNAIIELNKIRTRAGLGATKATTQDDVRVAIENERLKELAFEGKRYFDLLRSGRYATVTGNTNPDWVRWPIASNELLINTNLDQNHGY</sequence>
<evidence type="ECO:0000313" key="8">
    <source>
        <dbReference type="EMBL" id="AXY74164.1"/>
    </source>
</evidence>
<dbReference type="KEGG" id="pseg:D3H65_09335"/>
<dbReference type="SUPFAM" id="SSF48452">
    <property type="entry name" value="TPR-like"/>
    <property type="match status" value="1"/>
</dbReference>
<evidence type="ECO:0000256" key="3">
    <source>
        <dbReference type="ARBA" id="ARBA00022729"/>
    </source>
</evidence>
<name>A0A3B7MIA4_9BACT</name>
<feature type="domain" description="SusD-like N-terminal" evidence="7">
    <location>
        <begin position="84"/>
        <end position="218"/>
    </location>
</feature>
<evidence type="ECO:0000256" key="2">
    <source>
        <dbReference type="ARBA" id="ARBA00006275"/>
    </source>
</evidence>
<keyword evidence="3" id="KW-0732">Signal</keyword>
<dbReference type="OrthoDB" id="1035036at2"/>
<evidence type="ECO:0000256" key="5">
    <source>
        <dbReference type="ARBA" id="ARBA00023237"/>
    </source>
</evidence>
<dbReference type="RefSeq" id="WP_119050051.1">
    <property type="nucleotide sequence ID" value="NZ_CP032157.1"/>
</dbReference>
<dbReference type="GO" id="GO:0009279">
    <property type="term" value="C:cell outer membrane"/>
    <property type="evidence" value="ECO:0007669"/>
    <property type="project" value="UniProtKB-SubCell"/>
</dbReference>
<organism evidence="8 9">
    <name type="scientific">Paraflavitalea soli</name>
    <dbReference type="NCBI Taxonomy" id="2315862"/>
    <lineage>
        <taxon>Bacteria</taxon>
        <taxon>Pseudomonadati</taxon>
        <taxon>Bacteroidota</taxon>
        <taxon>Chitinophagia</taxon>
        <taxon>Chitinophagales</taxon>
        <taxon>Chitinophagaceae</taxon>
        <taxon>Paraflavitalea</taxon>
    </lineage>
</organism>
<dbReference type="Pfam" id="PF14322">
    <property type="entry name" value="SusD-like_3"/>
    <property type="match status" value="1"/>
</dbReference>
<evidence type="ECO:0000256" key="1">
    <source>
        <dbReference type="ARBA" id="ARBA00004442"/>
    </source>
</evidence>
<evidence type="ECO:0000259" key="7">
    <source>
        <dbReference type="Pfam" id="PF14322"/>
    </source>
</evidence>
<gene>
    <name evidence="8" type="ORF">D3H65_09335</name>
</gene>
<dbReference type="InterPro" id="IPR033985">
    <property type="entry name" value="SusD-like_N"/>
</dbReference>
<proteinExistence type="inferred from homology"/>
<reference evidence="8 9" key="1">
    <citation type="submission" date="2018-09" db="EMBL/GenBank/DDBJ databases">
        <title>Genome sequencing of strain 6GH32-13.</title>
        <authorList>
            <person name="Weon H.-Y."/>
            <person name="Heo J."/>
            <person name="Kwon S.-W."/>
        </authorList>
    </citation>
    <scope>NUCLEOTIDE SEQUENCE [LARGE SCALE GENOMIC DNA]</scope>
    <source>
        <strain evidence="8 9">5GH32-13</strain>
    </source>
</reference>
<dbReference type="Proteomes" id="UP000263900">
    <property type="component" value="Chromosome"/>
</dbReference>
<evidence type="ECO:0000313" key="9">
    <source>
        <dbReference type="Proteomes" id="UP000263900"/>
    </source>
</evidence>
<accession>A0A3B7MIA4</accession>
<dbReference type="InterPro" id="IPR012944">
    <property type="entry name" value="SusD_RagB_dom"/>
</dbReference>
<dbReference type="AlphaFoldDB" id="A0A3B7MIA4"/>
<dbReference type="Pfam" id="PF07980">
    <property type="entry name" value="SusD_RagB"/>
    <property type="match status" value="1"/>
</dbReference>
<dbReference type="InterPro" id="IPR011990">
    <property type="entry name" value="TPR-like_helical_dom_sf"/>
</dbReference>
<comment type="subcellular location">
    <subcellularLocation>
        <location evidence="1">Cell outer membrane</location>
    </subcellularLocation>
</comment>
<dbReference type="PROSITE" id="PS51257">
    <property type="entry name" value="PROKAR_LIPOPROTEIN"/>
    <property type="match status" value="1"/>
</dbReference>
<feature type="domain" description="RagB/SusD" evidence="6">
    <location>
        <begin position="348"/>
        <end position="441"/>
    </location>
</feature>